<organism evidence="2 3">
    <name type="scientific">Lentinula raphanica</name>
    <dbReference type="NCBI Taxonomy" id="153919"/>
    <lineage>
        <taxon>Eukaryota</taxon>
        <taxon>Fungi</taxon>
        <taxon>Dikarya</taxon>
        <taxon>Basidiomycota</taxon>
        <taxon>Agaricomycotina</taxon>
        <taxon>Agaricomycetes</taxon>
        <taxon>Agaricomycetidae</taxon>
        <taxon>Agaricales</taxon>
        <taxon>Marasmiineae</taxon>
        <taxon>Omphalotaceae</taxon>
        <taxon>Lentinula</taxon>
    </lineage>
</organism>
<sequence>MRCNWFTKANCISFTRLWQKPSRPSLVFRSCSTNQLPVNLHQHPPLTSQRFASTSQKHITTPSPYTTDHLLSRDNTDIKRSLTPAQLSRAVWQSVRLAIQAQDIHTANIILESVRLSNEPLLHKPSKRHHASGIEFHQPVSPKLAGHALVHGLLRLGLPRRAQIVAKILMDNGVSLRTKTFETLLDALVTSDGNMPRSTGNEFLAFMKTLLPNSSILSLNPTLTGGKGSRAALHMYMTARNAKQQQRTQRMYRTLIGTFLLHGELIAASLLITIILKDCAVRDALGRQLASPDIKEDPELERQTLAHYRSLRRSSPSPSFDLLRDLIASIGDVLSRDPVEDDAYQISFQAALQALANLAYLLDIRQIPFSHLSSLIRVLYECPRCDNTVWIVKKDGQVHHTKAYPYFHHVLERLVRNPPRPRQELSKLRPLDLPACNSLLHYALRHRLSPSYADSILQYMQDPLWKHSGYRRPIPNTVTYNIILSAGRLLRSPIMAETILRRFQHMNERGLGTIHSDLSSSSSISNLDLTEGSSSDRFSSSLRRLSSESHELSLPPPPTTKKLSADTYTLTSYIYYLVSVGRADVVPDILFSLLPELAIVDHPSWGSLRPEEIKTLRYQSRIDCLRRVVAYGPYFFVAVLNAVVKSGRTGLAERVWYLAKEAERASWLQEFNQGREPWCLPVHAYTLMLICYGDEARKQPERLRLQVPSTSADWVPRSNRYVVGWAYLIQQQNARNKRLLHRSVAGRQSGLSIYQSMLSGARAVYRALQAFQDNGEQNQSQAMVWKRLNKVPVPDERFFNAMLRIVARNPHKRPRRPRASPSHWRQHMRFADWLYRTQGQSPNQQDTDLLGVAEDMVKAGFELPIGVRYLLTGQDSQELRRCKQRGEGVRRRSSPWAYPVVPAVNTPFALFVEKQKGLPLGRIPRAVGRRRRLAKSNKRMCT</sequence>
<feature type="transmembrane region" description="Helical" evidence="1">
    <location>
        <begin position="255"/>
        <end position="276"/>
    </location>
</feature>
<proteinExistence type="predicted"/>
<evidence type="ECO:0000313" key="2">
    <source>
        <dbReference type="EMBL" id="KAJ3842607.1"/>
    </source>
</evidence>
<accession>A0AA38UI32</accession>
<keyword evidence="1" id="KW-0472">Membrane</keyword>
<keyword evidence="1" id="KW-0812">Transmembrane</keyword>
<evidence type="ECO:0000313" key="3">
    <source>
        <dbReference type="Proteomes" id="UP001163846"/>
    </source>
</evidence>
<keyword evidence="1" id="KW-1133">Transmembrane helix</keyword>
<reference evidence="2" key="1">
    <citation type="submission" date="2022-08" db="EMBL/GenBank/DDBJ databases">
        <authorList>
            <consortium name="DOE Joint Genome Institute"/>
            <person name="Min B."/>
            <person name="Riley R."/>
            <person name="Sierra-Patev S."/>
            <person name="Naranjo-Ortiz M."/>
            <person name="Looney B."/>
            <person name="Konkel Z."/>
            <person name="Slot J.C."/>
            <person name="Sakamoto Y."/>
            <person name="Steenwyk J.L."/>
            <person name="Rokas A."/>
            <person name="Carro J."/>
            <person name="Camarero S."/>
            <person name="Ferreira P."/>
            <person name="Molpeceres G."/>
            <person name="Ruiz-Duenas F.J."/>
            <person name="Serrano A."/>
            <person name="Henrissat B."/>
            <person name="Drula E."/>
            <person name="Hughes K.W."/>
            <person name="Mata J.L."/>
            <person name="Ishikawa N.K."/>
            <person name="Vargas-Isla R."/>
            <person name="Ushijima S."/>
            <person name="Smith C.A."/>
            <person name="Ahrendt S."/>
            <person name="Andreopoulos W."/>
            <person name="He G."/>
            <person name="Labutti K."/>
            <person name="Lipzen A."/>
            <person name="Ng V."/>
            <person name="Sandor L."/>
            <person name="Barry K."/>
            <person name="Martinez A.T."/>
            <person name="Xiao Y."/>
            <person name="Gibbons J.G."/>
            <person name="Terashima K."/>
            <person name="Hibbett D.S."/>
            <person name="Grigoriev I.V."/>
        </authorList>
    </citation>
    <scope>NUCLEOTIDE SEQUENCE</scope>
    <source>
        <strain evidence="2">TFB9207</strain>
    </source>
</reference>
<protein>
    <submittedName>
        <fullName evidence="2">Uncharacterized protein</fullName>
    </submittedName>
</protein>
<gene>
    <name evidence="2" type="ORF">F5878DRAFT_529448</name>
</gene>
<evidence type="ECO:0000256" key="1">
    <source>
        <dbReference type="SAM" id="Phobius"/>
    </source>
</evidence>
<name>A0AA38UI32_9AGAR</name>
<dbReference type="EMBL" id="MU806000">
    <property type="protein sequence ID" value="KAJ3842607.1"/>
    <property type="molecule type" value="Genomic_DNA"/>
</dbReference>
<keyword evidence="3" id="KW-1185">Reference proteome</keyword>
<dbReference type="Proteomes" id="UP001163846">
    <property type="component" value="Unassembled WGS sequence"/>
</dbReference>
<comment type="caution">
    <text evidence="2">The sequence shown here is derived from an EMBL/GenBank/DDBJ whole genome shotgun (WGS) entry which is preliminary data.</text>
</comment>
<dbReference type="AlphaFoldDB" id="A0AA38UI32"/>